<comment type="function">
    <text evidence="2 11">Catalyzes the phosphorylation of D-fructose 6-phosphate to fructose 1,6-bisphosphate by ATP, the first committing step of glycolysis.</text>
</comment>
<dbReference type="RefSeq" id="XP_014150482.1">
    <property type="nucleotide sequence ID" value="XM_014295007.1"/>
</dbReference>
<dbReference type="OrthoDB" id="537915at2759"/>
<keyword evidence="11" id="KW-0963">Cytoplasm</keyword>
<feature type="domain" description="Phosphofructokinase" evidence="12">
    <location>
        <begin position="85"/>
        <end position="386"/>
    </location>
</feature>
<dbReference type="InterPro" id="IPR012004">
    <property type="entry name" value="PyroP-dep_PFK_TP0108"/>
</dbReference>
<dbReference type="EC" id="2.7.1.11" evidence="11"/>
<comment type="subunit">
    <text evidence="11">Homotetramer.</text>
</comment>
<dbReference type="FunFam" id="3.40.50.450:FF:000002">
    <property type="entry name" value="ATP-dependent 6-phosphofructokinase"/>
    <property type="match status" value="1"/>
</dbReference>
<proteinExistence type="inferred from homology"/>
<evidence type="ECO:0000256" key="11">
    <source>
        <dbReference type="HAMAP-Rule" id="MF_03186"/>
    </source>
</evidence>
<evidence type="ECO:0000256" key="6">
    <source>
        <dbReference type="ARBA" id="ARBA00022777"/>
    </source>
</evidence>
<evidence type="ECO:0000256" key="8">
    <source>
        <dbReference type="ARBA" id="ARBA00022842"/>
    </source>
</evidence>
<dbReference type="SUPFAM" id="SSF53784">
    <property type="entry name" value="Phosphofructokinase"/>
    <property type="match status" value="1"/>
</dbReference>
<keyword evidence="6 11" id="KW-0418">Kinase</keyword>
<dbReference type="Gene3D" id="3.40.50.450">
    <property type="match status" value="1"/>
</dbReference>
<evidence type="ECO:0000256" key="3">
    <source>
        <dbReference type="ARBA" id="ARBA00022679"/>
    </source>
</evidence>
<evidence type="ECO:0000256" key="1">
    <source>
        <dbReference type="ARBA" id="ARBA00001946"/>
    </source>
</evidence>
<dbReference type="Proteomes" id="UP000054560">
    <property type="component" value="Unassembled WGS sequence"/>
</dbReference>
<dbReference type="InterPro" id="IPR000023">
    <property type="entry name" value="Phosphofructokinase_dom"/>
</dbReference>
<feature type="binding site" evidence="11">
    <location>
        <begin position="212"/>
        <end position="214"/>
    </location>
    <ligand>
        <name>substrate</name>
    </ligand>
</feature>
<dbReference type="eggNOG" id="KOG2440">
    <property type="taxonomic scope" value="Eukaryota"/>
</dbReference>
<dbReference type="UniPathway" id="UPA00109">
    <property type="reaction ID" value="UER00182"/>
</dbReference>
<feature type="binding site" evidence="11">
    <location>
        <position position="184"/>
    </location>
    <ligand>
        <name>Mg(2+)</name>
        <dbReference type="ChEBI" id="CHEBI:18420"/>
        <note>catalytic</note>
    </ligand>
</feature>
<dbReference type="STRING" id="667725.A0A0L0FIL4"/>
<dbReference type="GO" id="GO:0005524">
    <property type="term" value="F:ATP binding"/>
    <property type="evidence" value="ECO:0007669"/>
    <property type="project" value="UniProtKB-KW"/>
</dbReference>
<evidence type="ECO:0000259" key="12">
    <source>
        <dbReference type="Pfam" id="PF00365"/>
    </source>
</evidence>
<dbReference type="HAMAP" id="MF_01981">
    <property type="entry name" value="Phosphofructokinase_II_X"/>
    <property type="match status" value="1"/>
</dbReference>
<gene>
    <name evidence="13" type="ORF">SARC_10927</name>
</gene>
<keyword evidence="4 11" id="KW-0479">Metal-binding</keyword>
<feature type="binding site" evidence="11">
    <location>
        <position position="310"/>
    </location>
    <ligand>
        <name>substrate</name>
    </ligand>
</feature>
<evidence type="ECO:0000256" key="9">
    <source>
        <dbReference type="ARBA" id="ARBA00023152"/>
    </source>
</evidence>
<keyword evidence="7 11" id="KW-0067">ATP-binding</keyword>
<dbReference type="EMBL" id="KQ243041">
    <property type="protein sequence ID" value="KNC76580.1"/>
    <property type="molecule type" value="Genomic_DNA"/>
</dbReference>
<feature type="binding site" evidence="11">
    <location>
        <position position="93"/>
    </location>
    <ligand>
        <name>ATP</name>
        <dbReference type="ChEBI" id="CHEBI:30616"/>
    </ligand>
</feature>
<feature type="binding site" evidence="11">
    <location>
        <begin position="361"/>
        <end position="364"/>
    </location>
    <ligand>
        <name>substrate</name>
    </ligand>
</feature>
<comment type="catalytic activity">
    <reaction evidence="10 11">
        <text>beta-D-fructose 6-phosphate + ATP = beta-D-fructose 1,6-bisphosphate + ADP + H(+)</text>
        <dbReference type="Rhea" id="RHEA:16109"/>
        <dbReference type="ChEBI" id="CHEBI:15378"/>
        <dbReference type="ChEBI" id="CHEBI:30616"/>
        <dbReference type="ChEBI" id="CHEBI:32966"/>
        <dbReference type="ChEBI" id="CHEBI:57634"/>
        <dbReference type="ChEBI" id="CHEBI:456216"/>
        <dbReference type="EC" id="2.7.1.11"/>
    </reaction>
</comment>
<dbReference type="InterPro" id="IPR022953">
    <property type="entry name" value="ATP_PFK"/>
</dbReference>
<dbReference type="InterPro" id="IPR050929">
    <property type="entry name" value="PFKA"/>
</dbReference>
<dbReference type="Pfam" id="PF00365">
    <property type="entry name" value="PFK"/>
    <property type="match status" value="1"/>
</dbReference>
<keyword evidence="8 11" id="KW-0460">Magnesium</keyword>
<keyword evidence="14" id="KW-1185">Reference proteome</keyword>
<feature type="binding site" evidence="11">
    <location>
        <begin position="257"/>
        <end position="259"/>
    </location>
    <ligand>
        <name>substrate</name>
    </ligand>
</feature>
<dbReference type="PRINTS" id="PR00476">
    <property type="entry name" value="PHFRCTKINASE"/>
</dbReference>
<keyword evidence="11" id="KW-0021">Allosteric enzyme</keyword>
<keyword evidence="5 11" id="KW-0547">Nucleotide-binding</keyword>
<dbReference type="PANTHER" id="PTHR45770">
    <property type="entry name" value="ATP-DEPENDENT 6-PHOSPHOFRUCTOKINASE 1"/>
    <property type="match status" value="1"/>
</dbReference>
<comment type="subcellular location">
    <subcellularLocation>
        <location evidence="11">Cytoplasm</location>
    </subcellularLocation>
</comment>
<protein>
    <recommendedName>
        <fullName evidence="11">ATP-dependent 6-phosphofructokinase</fullName>
        <shortName evidence="11">ATP-PFK</shortName>
        <shortName evidence="11">Phosphofructokinase</shortName>
        <ecNumber evidence="11">2.7.1.11</ecNumber>
    </recommendedName>
    <alternativeName>
        <fullName evidence="11">Phosphohexokinase</fullName>
    </alternativeName>
</protein>
<name>A0A0L0FIL4_9EUKA</name>
<evidence type="ECO:0000256" key="4">
    <source>
        <dbReference type="ARBA" id="ARBA00022723"/>
    </source>
</evidence>
<accession>A0A0L0FIL4</accession>
<reference evidence="13 14" key="1">
    <citation type="submission" date="2011-02" db="EMBL/GenBank/DDBJ databases">
        <title>The Genome Sequence of Sphaeroforma arctica JP610.</title>
        <authorList>
            <consortium name="The Broad Institute Genome Sequencing Platform"/>
            <person name="Russ C."/>
            <person name="Cuomo C."/>
            <person name="Young S.K."/>
            <person name="Zeng Q."/>
            <person name="Gargeya S."/>
            <person name="Alvarado L."/>
            <person name="Berlin A."/>
            <person name="Chapman S.B."/>
            <person name="Chen Z."/>
            <person name="Freedman E."/>
            <person name="Gellesch M."/>
            <person name="Goldberg J."/>
            <person name="Griggs A."/>
            <person name="Gujja S."/>
            <person name="Heilman E."/>
            <person name="Heiman D."/>
            <person name="Howarth C."/>
            <person name="Mehta T."/>
            <person name="Neiman D."/>
            <person name="Pearson M."/>
            <person name="Roberts A."/>
            <person name="Saif S."/>
            <person name="Shea T."/>
            <person name="Shenoy N."/>
            <person name="Sisk P."/>
            <person name="Stolte C."/>
            <person name="Sykes S."/>
            <person name="White J."/>
            <person name="Yandava C."/>
            <person name="Burger G."/>
            <person name="Gray M.W."/>
            <person name="Holland P.W.H."/>
            <person name="King N."/>
            <person name="Lang F.B.F."/>
            <person name="Roger A.J."/>
            <person name="Ruiz-Trillo I."/>
            <person name="Haas B."/>
            <person name="Nusbaum C."/>
            <person name="Birren B."/>
        </authorList>
    </citation>
    <scope>NUCLEOTIDE SEQUENCE [LARGE SCALE GENOMIC DNA]</scope>
    <source>
        <strain evidence="13 14">JP610</strain>
    </source>
</reference>
<dbReference type="GO" id="GO:0046872">
    <property type="term" value="F:metal ion binding"/>
    <property type="evidence" value="ECO:0007669"/>
    <property type="project" value="UniProtKB-KW"/>
</dbReference>
<evidence type="ECO:0000313" key="14">
    <source>
        <dbReference type="Proteomes" id="UP000054560"/>
    </source>
</evidence>
<comment type="similarity">
    <text evidence="11">Belongs to the phosphofructokinase type A (PFKA) family. PPi-dependent PFK group II subfamily. Atypical ATP-dependent clade 'X' sub-subfamily.</text>
</comment>
<sequence>MSGPTIIKKKSVAMPNVTLHTTDFKVRTIGEATFDSPLDCVEWYDDDDGVIATSTLDMDILTNSFTFVEKAGPRQKLFFDPKNTRVGVVTCGGLCPGLNNVIRALVMCLWHRYGIRSITGFKYGYEGLNPETSQEIDLNPKRVAEVHRFGGTLLGSSRGGQSVSTMVDFLQDKKIDILFTIGGDGTQKGADAISNECEKRGVPIACIGVPKTIDNDVAFVERTFGFETAVELAQASIQAAHEEARGARNGIGIVKLMGRDSGFIALHASLANCDTNICLLPETPFKISKIADYIENRFKTRDHCVIVVAEGAGQDNFKSEGTDASGNVKYGDIGVLLRDRLGAIMKEKKIDVTIKYIDPSYTIRSAPTNASDSVFCVQLAQMATHAAMAGKTGAIVGMLNAQFVHIPIAKSVSERKKVDVKGNTFQSLLDNTGQPGSWE</sequence>
<evidence type="ECO:0000256" key="5">
    <source>
        <dbReference type="ARBA" id="ARBA00022741"/>
    </source>
</evidence>
<dbReference type="GO" id="GO:0006002">
    <property type="term" value="P:fructose 6-phosphate metabolic process"/>
    <property type="evidence" value="ECO:0007669"/>
    <property type="project" value="InterPro"/>
</dbReference>
<organism evidence="13 14">
    <name type="scientific">Sphaeroforma arctica JP610</name>
    <dbReference type="NCBI Taxonomy" id="667725"/>
    <lineage>
        <taxon>Eukaryota</taxon>
        <taxon>Ichthyosporea</taxon>
        <taxon>Ichthyophonida</taxon>
        <taxon>Sphaeroforma</taxon>
    </lineage>
</organism>
<dbReference type="GO" id="GO:0005737">
    <property type="term" value="C:cytoplasm"/>
    <property type="evidence" value="ECO:0007669"/>
    <property type="project" value="UniProtKB-SubCell"/>
</dbReference>
<evidence type="ECO:0000256" key="7">
    <source>
        <dbReference type="ARBA" id="ARBA00022840"/>
    </source>
</evidence>
<dbReference type="NCBIfam" id="NF005301">
    <property type="entry name" value="PRK06830.1"/>
    <property type="match status" value="1"/>
</dbReference>
<evidence type="ECO:0000256" key="2">
    <source>
        <dbReference type="ARBA" id="ARBA00002659"/>
    </source>
</evidence>
<comment type="pathway">
    <text evidence="11">Carbohydrate degradation; glycolysis; D-glyceraldehyde 3-phosphate and glycerone phosphate from D-glucose: step 3/4.</text>
</comment>
<comment type="cofactor">
    <cofactor evidence="1 11">
        <name>Mg(2+)</name>
        <dbReference type="ChEBI" id="CHEBI:18420"/>
    </cofactor>
</comment>
<keyword evidence="9 11" id="KW-0324">Glycolysis</keyword>
<comment type="activity regulation">
    <text evidence="11">Allosterically activated by AMP.</text>
</comment>
<dbReference type="GO" id="GO:0003872">
    <property type="term" value="F:6-phosphofructokinase activity"/>
    <property type="evidence" value="ECO:0007669"/>
    <property type="project" value="UniProtKB-UniRule"/>
</dbReference>
<feature type="active site" description="Proton acceptor" evidence="11">
    <location>
        <position position="214"/>
    </location>
</feature>
<evidence type="ECO:0000256" key="10">
    <source>
        <dbReference type="ARBA" id="ARBA00048070"/>
    </source>
</evidence>
<feature type="binding site" evidence="11">
    <location>
        <begin position="158"/>
        <end position="159"/>
    </location>
    <ligand>
        <name>ATP</name>
        <dbReference type="ChEBI" id="CHEBI:30616"/>
    </ligand>
</feature>
<feature type="binding site" evidence="11">
    <location>
        <begin position="183"/>
        <end position="186"/>
    </location>
    <ligand>
        <name>ATP</name>
        <dbReference type="ChEBI" id="CHEBI:30616"/>
    </ligand>
</feature>
<feature type="site" description="Important for substrate specificity; cannot use PPi as phosphoryl donor" evidence="11">
    <location>
        <position position="185"/>
    </location>
</feature>
<evidence type="ECO:0000313" key="13">
    <source>
        <dbReference type="EMBL" id="KNC76580.1"/>
    </source>
</evidence>
<dbReference type="PIRSF" id="PIRSF000534">
    <property type="entry name" value="PPi_PFK_TP0108"/>
    <property type="match status" value="1"/>
</dbReference>
<dbReference type="InterPro" id="IPR035966">
    <property type="entry name" value="PKF_sf"/>
</dbReference>
<dbReference type="AlphaFoldDB" id="A0A0L0FIL4"/>
<dbReference type="GeneID" id="25911431"/>
<keyword evidence="3 11" id="KW-0808">Transferase</keyword>